<keyword evidence="2" id="KW-0813">Transport</keyword>
<dbReference type="InterPro" id="IPR011989">
    <property type="entry name" value="ARM-like"/>
</dbReference>
<reference evidence="7 8" key="1">
    <citation type="submission" date="2023-08" db="EMBL/GenBank/DDBJ databases">
        <title>Annotated Genome Sequence of Vanrija albida AlHP1.</title>
        <authorList>
            <person name="Herzog R."/>
        </authorList>
    </citation>
    <scope>NUCLEOTIDE SEQUENCE [LARGE SCALE GENOMIC DNA]</scope>
    <source>
        <strain evidence="7 8">AlHP1</strain>
    </source>
</reference>
<comment type="subcellular location">
    <subcellularLocation>
        <location evidence="1">Nucleus</location>
    </subcellularLocation>
</comment>
<dbReference type="Pfam" id="PF03810">
    <property type="entry name" value="IBN_N"/>
    <property type="match status" value="1"/>
</dbReference>
<dbReference type="EMBL" id="JBBXJM010000001">
    <property type="protein sequence ID" value="KAL1412580.1"/>
    <property type="molecule type" value="Genomic_DNA"/>
</dbReference>
<dbReference type="InterPro" id="IPR001494">
    <property type="entry name" value="Importin-beta_N"/>
</dbReference>
<dbReference type="InterPro" id="IPR056840">
    <property type="entry name" value="HEAT_IPO9_central"/>
</dbReference>
<feature type="compositionally biased region" description="Acidic residues" evidence="5">
    <location>
        <begin position="965"/>
        <end position="981"/>
    </location>
</feature>
<evidence type="ECO:0000256" key="5">
    <source>
        <dbReference type="SAM" id="MobiDB-lite"/>
    </source>
</evidence>
<keyword evidence="8" id="KW-1185">Reference proteome</keyword>
<evidence type="ECO:0000259" key="6">
    <source>
        <dbReference type="PROSITE" id="PS50166"/>
    </source>
</evidence>
<organism evidence="7 8">
    <name type="scientific">Vanrija albida</name>
    <dbReference type="NCBI Taxonomy" id="181172"/>
    <lineage>
        <taxon>Eukaryota</taxon>
        <taxon>Fungi</taxon>
        <taxon>Dikarya</taxon>
        <taxon>Basidiomycota</taxon>
        <taxon>Agaricomycotina</taxon>
        <taxon>Tremellomycetes</taxon>
        <taxon>Trichosporonales</taxon>
        <taxon>Trichosporonaceae</taxon>
        <taxon>Vanrija</taxon>
    </lineage>
</organism>
<feature type="region of interest" description="Disordered" evidence="5">
    <location>
        <begin position="953"/>
        <end position="982"/>
    </location>
</feature>
<keyword evidence="3" id="KW-0653">Protein transport</keyword>
<dbReference type="Proteomes" id="UP001565368">
    <property type="component" value="Unassembled WGS sequence"/>
</dbReference>
<evidence type="ECO:0000313" key="8">
    <source>
        <dbReference type="Proteomes" id="UP001565368"/>
    </source>
</evidence>
<evidence type="ECO:0000313" key="7">
    <source>
        <dbReference type="EMBL" id="KAL1412580.1"/>
    </source>
</evidence>
<evidence type="ECO:0000256" key="2">
    <source>
        <dbReference type="ARBA" id="ARBA00022448"/>
    </source>
</evidence>
<dbReference type="InterPro" id="IPR016024">
    <property type="entry name" value="ARM-type_fold"/>
</dbReference>
<keyword evidence="4" id="KW-0539">Nucleus</keyword>
<dbReference type="RefSeq" id="XP_069212524.1">
    <property type="nucleotide sequence ID" value="XM_069348980.1"/>
</dbReference>
<dbReference type="GeneID" id="95981370"/>
<dbReference type="Gene3D" id="1.25.10.10">
    <property type="entry name" value="Leucine-rich Repeat Variant"/>
    <property type="match status" value="1"/>
</dbReference>
<accession>A0ABR3QD58</accession>
<evidence type="ECO:0000256" key="4">
    <source>
        <dbReference type="ARBA" id="ARBA00023242"/>
    </source>
</evidence>
<sequence>MASTSGTSSPHLDQQVIACLEATLSPDEATRRSAEDQLQTLYSHPEGGLSLARILSEQAVPLPQRQMSPPAGILLQKYIEKHWYPGADAYTPPTTPAEVKDAVRPLLLRTLSDPERKVRVAAAFAASSIARFDWPDDWTDLLSSLVSLLQTGNPDSVHGAMRVVIEFVKNDLSEDQLVPVVTDLVPAILSILGNPQAHSFATRAETVAVYRHLLTLLGTLKDEHPAAVRQALDQISPVWLDAFSQLLAVDAAADVAQSWDSLALRIQIFRVLLQYQLNFPRYISKHVPTFVRLSIINLTSLLQTFHTYYISSDPDSPSPPEPAADAPFSTKMDLDDLASTIFEYLEPTVRTKEVKDILVEGAAGDESATAVLDTIVGLVLTYTQVTREQEEEWLEDANAFVEDEDEDNMVYSLRVVGHDLMGSLIDKWPRAVCKLVNDFTQRRIQESAAAHKSGNRDWWKPVEAILGLIGGISDDIRTILEDDQDAGRPATFDLPFLINQVIPDLLQQTEAPFLQGRAFVFASQFAGLLPEALAQEYLSTAILALGSPYTVVPVSVSAVKTIKNFCRHVDASIMNPQAGKILSILLPLLPDMSNETLYLLMETVNSVVSLDKDSLTAETTQAICQHVYAEWFRNTTDPVLTAIVEEIVDNIAASSSPAVVSTLVSFFAPKLAELIVTPVTDETVHIPGEAVQLANALIKPRGGPLEAELIATVTVAVMTCLQQTDDMDVIQHGMIHLTLVVRKDCEKLIQWHDANGSNGIARIFALLGRFLAPTFSESGGIFVGDLIMHLFRKAGQAIAPVLGDLLRAVVNRLATAQLNSFIQSLIIPFAYLFGTEHTQQTIELLLSFPPVHLPDGSTKPALDLVLSAWCETAETITGSWNIRVSDLGLAKLFTLPSDALRNVKVRGDLIINEHNRNKIMTRSRTKATPNEYTQISFPLKALKLLLKDVSAETAGGKGKSKGEELGIEDDDGDEEWDDDDPLASAGATDEFAFLSDWLDEGGGENDAQDDDEDLKSDPLAQIDLGAHLTDVLRSSYASDNNGIHEMVEGLTDSEKATLRGVLTVS</sequence>
<evidence type="ECO:0000256" key="3">
    <source>
        <dbReference type="ARBA" id="ARBA00022927"/>
    </source>
</evidence>
<dbReference type="PANTHER" id="PTHR10997">
    <property type="entry name" value="IMPORTIN-7, 8, 11"/>
    <property type="match status" value="1"/>
</dbReference>
<dbReference type="PROSITE" id="PS50166">
    <property type="entry name" value="IMPORTIN_B_NT"/>
    <property type="match status" value="1"/>
</dbReference>
<name>A0ABR3QD58_9TREE</name>
<feature type="domain" description="Importin N-terminal" evidence="6">
    <location>
        <begin position="34"/>
        <end position="113"/>
    </location>
</feature>
<proteinExistence type="predicted"/>
<gene>
    <name evidence="7" type="ORF">Q8F55_000327</name>
</gene>
<protein>
    <recommendedName>
        <fullName evidence="6">Importin N-terminal domain-containing protein</fullName>
    </recommendedName>
</protein>
<dbReference type="Pfam" id="PF25018">
    <property type="entry name" value="HEAT_IPO9_c"/>
    <property type="match status" value="1"/>
</dbReference>
<comment type="caution">
    <text evidence="7">The sequence shown here is derived from an EMBL/GenBank/DDBJ whole genome shotgun (WGS) entry which is preliminary data.</text>
</comment>
<dbReference type="SUPFAM" id="SSF48371">
    <property type="entry name" value="ARM repeat"/>
    <property type="match status" value="1"/>
</dbReference>
<dbReference type="PANTHER" id="PTHR10997:SF9">
    <property type="entry name" value="IMPORTIN-9"/>
    <property type="match status" value="1"/>
</dbReference>
<dbReference type="SMART" id="SM00913">
    <property type="entry name" value="IBN_N"/>
    <property type="match status" value="1"/>
</dbReference>
<evidence type="ECO:0000256" key="1">
    <source>
        <dbReference type="ARBA" id="ARBA00004123"/>
    </source>
</evidence>